<keyword evidence="2" id="KW-0488">Methylation</keyword>
<keyword evidence="8" id="KW-1185">Reference proteome</keyword>
<dbReference type="NCBIfam" id="TIGR02532">
    <property type="entry name" value="IV_pilin_GFxxxE"/>
    <property type="match status" value="1"/>
</dbReference>
<evidence type="ECO:0000313" key="7">
    <source>
        <dbReference type="EMBL" id="SDP19401.1"/>
    </source>
</evidence>
<organism evidence="7 8">
    <name type="scientific">Desulforhopalus singaporensis</name>
    <dbReference type="NCBI Taxonomy" id="91360"/>
    <lineage>
        <taxon>Bacteria</taxon>
        <taxon>Pseudomonadati</taxon>
        <taxon>Thermodesulfobacteriota</taxon>
        <taxon>Desulfobulbia</taxon>
        <taxon>Desulfobulbales</taxon>
        <taxon>Desulfocapsaceae</taxon>
        <taxon>Desulforhopalus</taxon>
    </lineage>
</organism>
<dbReference type="GO" id="GO:0015627">
    <property type="term" value="C:type II protein secretion system complex"/>
    <property type="evidence" value="ECO:0007669"/>
    <property type="project" value="InterPro"/>
</dbReference>
<keyword evidence="4 6" id="KW-1133">Transmembrane helix</keyword>
<accession>A0A1H0QPV3</accession>
<proteinExistence type="predicted"/>
<dbReference type="STRING" id="91360.SAMN05660330_02070"/>
<comment type="subcellular location">
    <subcellularLocation>
        <location evidence="1">Membrane</location>
        <topology evidence="1">Single-pass membrane protein</topology>
    </subcellularLocation>
</comment>
<dbReference type="InterPro" id="IPR000983">
    <property type="entry name" value="Bac_GSPG_pilin"/>
</dbReference>
<feature type="transmembrane region" description="Helical" evidence="6">
    <location>
        <begin position="12"/>
        <end position="33"/>
    </location>
</feature>
<dbReference type="RefSeq" id="WP_092222499.1">
    <property type="nucleotide sequence ID" value="NZ_FNJI01000012.1"/>
</dbReference>
<evidence type="ECO:0000256" key="2">
    <source>
        <dbReference type="ARBA" id="ARBA00022481"/>
    </source>
</evidence>
<evidence type="ECO:0000256" key="4">
    <source>
        <dbReference type="ARBA" id="ARBA00022989"/>
    </source>
</evidence>
<reference evidence="7 8" key="1">
    <citation type="submission" date="2016-10" db="EMBL/GenBank/DDBJ databases">
        <authorList>
            <person name="de Groot N.N."/>
        </authorList>
    </citation>
    <scope>NUCLEOTIDE SEQUENCE [LARGE SCALE GENOMIC DNA]</scope>
    <source>
        <strain evidence="7 8">DSM 12130</strain>
    </source>
</reference>
<dbReference type="PROSITE" id="PS00409">
    <property type="entry name" value="PROKAR_NTER_METHYL"/>
    <property type="match status" value="1"/>
</dbReference>
<dbReference type="Pfam" id="PF07963">
    <property type="entry name" value="N_methyl"/>
    <property type="match status" value="1"/>
</dbReference>
<keyword evidence="5 6" id="KW-0472">Membrane</keyword>
<dbReference type="GO" id="GO:0016020">
    <property type="term" value="C:membrane"/>
    <property type="evidence" value="ECO:0007669"/>
    <property type="project" value="UniProtKB-SubCell"/>
</dbReference>
<name>A0A1H0QPV3_9BACT</name>
<evidence type="ECO:0000256" key="3">
    <source>
        <dbReference type="ARBA" id="ARBA00022692"/>
    </source>
</evidence>
<dbReference type="GO" id="GO:0015628">
    <property type="term" value="P:protein secretion by the type II secretion system"/>
    <property type="evidence" value="ECO:0007669"/>
    <property type="project" value="InterPro"/>
</dbReference>
<dbReference type="PRINTS" id="PR00813">
    <property type="entry name" value="BCTERIALGSPG"/>
</dbReference>
<dbReference type="SUPFAM" id="SSF54523">
    <property type="entry name" value="Pili subunits"/>
    <property type="match status" value="1"/>
</dbReference>
<keyword evidence="3 6" id="KW-0812">Transmembrane</keyword>
<evidence type="ECO:0000256" key="6">
    <source>
        <dbReference type="SAM" id="Phobius"/>
    </source>
</evidence>
<dbReference type="InterPro" id="IPR045584">
    <property type="entry name" value="Pilin-like"/>
</dbReference>
<dbReference type="PANTHER" id="PTHR30093">
    <property type="entry name" value="GENERAL SECRETION PATHWAY PROTEIN G"/>
    <property type="match status" value="1"/>
</dbReference>
<gene>
    <name evidence="7" type="ORF">SAMN05660330_02070</name>
</gene>
<evidence type="ECO:0000256" key="1">
    <source>
        <dbReference type="ARBA" id="ARBA00004167"/>
    </source>
</evidence>
<dbReference type="PANTHER" id="PTHR30093:SF44">
    <property type="entry name" value="TYPE II SECRETION SYSTEM CORE PROTEIN G"/>
    <property type="match status" value="1"/>
</dbReference>
<protein>
    <submittedName>
        <fullName evidence="7">Prepilin-type N-terminal cleavage/methylation domain-containing protein</fullName>
    </submittedName>
</protein>
<dbReference type="Proteomes" id="UP000199073">
    <property type="component" value="Unassembled WGS sequence"/>
</dbReference>
<dbReference type="EMBL" id="FNJI01000012">
    <property type="protein sequence ID" value="SDP19401.1"/>
    <property type="molecule type" value="Genomic_DNA"/>
</dbReference>
<evidence type="ECO:0000313" key="8">
    <source>
        <dbReference type="Proteomes" id="UP000199073"/>
    </source>
</evidence>
<dbReference type="InterPro" id="IPR012902">
    <property type="entry name" value="N_methyl_site"/>
</dbReference>
<evidence type="ECO:0000256" key="5">
    <source>
        <dbReference type="ARBA" id="ARBA00023136"/>
    </source>
</evidence>
<sequence>MYKKKCSKGFTLVEILIVVAILGIIAAIAIPQYNNYISNTKQKAANNSLEQFSILLETYRAENGSFPSDGNYTYEENGSGSITTDTISPTFPDFVPRSPSAQKTSFHYNVEVTNSATINENAAVTVTGVGDHAGKNASFTFE</sequence>
<dbReference type="Gene3D" id="3.30.700.10">
    <property type="entry name" value="Glycoprotein, Type 4 Pilin"/>
    <property type="match status" value="1"/>
</dbReference>
<dbReference type="AlphaFoldDB" id="A0A1H0QPV3"/>